<evidence type="ECO:0000259" key="12">
    <source>
        <dbReference type="Pfam" id="PF00890"/>
    </source>
</evidence>
<dbReference type="SUPFAM" id="SSF56425">
    <property type="entry name" value="Succinate dehydrogenase/fumarate reductase flavoprotein, catalytic domain"/>
    <property type="match status" value="1"/>
</dbReference>
<dbReference type="UniPathway" id="UPA00253">
    <property type="reaction ID" value="UER00326"/>
</dbReference>
<feature type="domain" description="Fumarate reductase/succinate dehydrogenase flavoprotein-like C-terminal" evidence="13">
    <location>
        <begin position="418"/>
        <end position="494"/>
    </location>
</feature>
<comment type="pathway">
    <text evidence="2 11">Cofactor biosynthesis; NAD(+) biosynthesis; iminoaspartate from L-aspartate (oxidase route): step 1/1.</text>
</comment>
<dbReference type="Pfam" id="PF00890">
    <property type="entry name" value="FAD_binding_2"/>
    <property type="match status" value="1"/>
</dbReference>
<dbReference type="GO" id="GO:0008734">
    <property type="term" value="F:L-aspartate oxidase activity"/>
    <property type="evidence" value="ECO:0007669"/>
    <property type="project" value="UniProtKB-UniRule"/>
</dbReference>
<keyword evidence="7 11" id="KW-0274">FAD</keyword>
<name>A0A345DEC0_9BURK</name>
<comment type="cofactor">
    <cofactor evidence="1 11">
        <name>FAD</name>
        <dbReference type="ChEBI" id="CHEBI:57692"/>
    </cofactor>
</comment>
<dbReference type="Proteomes" id="UP000252182">
    <property type="component" value="Chromosome"/>
</dbReference>
<keyword evidence="5 11" id="KW-0285">Flavoprotein</keyword>
<dbReference type="InterPro" id="IPR003953">
    <property type="entry name" value="FAD-dep_OxRdtase_2_FAD-bd"/>
</dbReference>
<dbReference type="SUPFAM" id="SSF46977">
    <property type="entry name" value="Succinate dehydrogenase/fumarate reductase flavoprotein C-terminal domain"/>
    <property type="match status" value="1"/>
</dbReference>
<feature type="domain" description="FAD-dependent oxidoreductase 2 FAD-binding" evidence="12">
    <location>
        <begin position="4"/>
        <end position="374"/>
    </location>
</feature>
<evidence type="ECO:0000256" key="7">
    <source>
        <dbReference type="ARBA" id="ARBA00022827"/>
    </source>
</evidence>
<protein>
    <recommendedName>
        <fullName evidence="4 10">L-aspartate oxidase</fullName>
        <ecNumber evidence="4 10">1.4.3.16</ecNumber>
    </recommendedName>
</protein>
<dbReference type="RefSeq" id="WP_114563756.1">
    <property type="nucleotide sequence ID" value="NZ_CP031124.1"/>
</dbReference>
<comment type="catalytic activity">
    <reaction evidence="9">
        <text>L-aspartate + O2 = iminosuccinate + H2O2</text>
        <dbReference type="Rhea" id="RHEA:25876"/>
        <dbReference type="ChEBI" id="CHEBI:15379"/>
        <dbReference type="ChEBI" id="CHEBI:16240"/>
        <dbReference type="ChEBI" id="CHEBI:29991"/>
        <dbReference type="ChEBI" id="CHEBI:77875"/>
        <dbReference type="EC" id="1.4.3.16"/>
    </reaction>
    <physiologicalReaction direction="left-to-right" evidence="9">
        <dbReference type="Rhea" id="RHEA:25877"/>
    </physiologicalReaction>
</comment>
<reference evidence="15" key="1">
    <citation type="submission" date="2018-07" db="EMBL/GenBank/DDBJ databases">
        <authorList>
            <person name="Kim H."/>
        </authorList>
    </citation>
    <scope>NUCLEOTIDE SEQUENCE [LARGE SCALE GENOMIC DNA]</scope>
    <source>
        <strain evidence="15">F02</strain>
    </source>
</reference>
<evidence type="ECO:0000313" key="15">
    <source>
        <dbReference type="Proteomes" id="UP000252182"/>
    </source>
</evidence>
<proteinExistence type="inferred from homology"/>
<dbReference type="KEGG" id="hyf:DTO96_102464"/>
<dbReference type="PANTHER" id="PTHR42716:SF2">
    <property type="entry name" value="L-ASPARTATE OXIDASE, CHLOROPLASTIC"/>
    <property type="match status" value="1"/>
</dbReference>
<gene>
    <name evidence="14" type="primary">nadB_2</name>
    <name evidence="14" type="ORF">DTO96_102464</name>
</gene>
<dbReference type="InterPro" id="IPR005288">
    <property type="entry name" value="NadB"/>
</dbReference>
<dbReference type="Gene3D" id="3.50.50.60">
    <property type="entry name" value="FAD/NAD(P)-binding domain"/>
    <property type="match status" value="1"/>
</dbReference>
<keyword evidence="8 11" id="KW-0560">Oxidoreductase</keyword>
<keyword evidence="15" id="KW-1185">Reference proteome</keyword>
<dbReference type="InterPro" id="IPR037099">
    <property type="entry name" value="Fum_R/Succ_DH_flav-like_C_sf"/>
</dbReference>
<evidence type="ECO:0000256" key="4">
    <source>
        <dbReference type="ARBA" id="ARBA00012173"/>
    </source>
</evidence>
<dbReference type="Pfam" id="PF02910">
    <property type="entry name" value="Succ_DH_flav_C"/>
    <property type="match status" value="1"/>
</dbReference>
<dbReference type="InterPro" id="IPR036188">
    <property type="entry name" value="FAD/NAD-bd_sf"/>
</dbReference>
<dbReference type="NCBIfam" id="TIGR00551">
    <property type="entry name" value="nadB"/>
    <property type="match status" value="1"/>
</dbReference>
<accession>A0A345DEC0</accession>
<sequence length="525" mass="57144">MKFDLIVVGEGLAALTLLLHLPENIKVGVISRSKYNEPSSYWAQGGISAVFSIEDDVEKHVQDTLIAGDGLCDEQAVRHIIGEGPSVLQWLIDMSVPFTRENGDIHLTREGGHSERRVAHVDDMTGRGIMQALQAKVALLPNVVWIRQHEAIEIISDGTTVSGVIAESLADGDVAVFSAPNIILATGGITGLYPYATNPNASKGEAIAMAWRAGADIENLEFIQFHPTALQSENKVVSLITEAVRGEGGYLYNTQDERFMSQYAAQEELAPRDIVARAIYSEMAAHQSAYVWLDISHKGSAFVEQHFPNLVEITQQYGCDLSKTRVPVSPAAHYTCGGIATDVTGQTRVKGLFAIGEVANCGLHGANRLASNSLLECVVMGKACAQAIMDSETPLALREEIHVPAIIESHFTPQLTSDLMTVLWDHAGIVRSTLGIRTGLKHLEKMKMGGRKSLPYGKALRLKNIYDAAYLILHSASMRQESRGGHFNLDHASKAKVQKTIVVGQSIGFWKQPKHSLLNNQEALV</sequence>
<evidence type="ECO:0000256" key="6">
    <source>
        <dbReference type="ARBA" id="ARBA00022642"/>
    </source>
</evidence>
<evidence type="ECO:0000256" key="10">
    <source>
        <dbReference type="NCBIfam" id="TIGR00551"/>
    </source>
</evidence>
<keyword evidence="6 11" id="KW-0662">Pyridine nucleotide biosynthesis</keyword>
<evidence type="ECO:0000256" key="9">
    <source>
        <dbReference type="ARBA" id="ARBA00048305"/>
    </source>
</evidence>
<evidence type="ECO:0000256" key="5">
    <source>
        <dbReference type="ARBA" id="ARBA00022630"/>
    </source>
</evidence>
<comment type="function">
    <text evidence="11">Catalyzes the oxidation of L-aspartate to iminoaspartate.</text>
</comment>
<evidence type="ECO:0000256" key="8">
    <source>
        <dbReference type="ARBA" id="ARBA00023002"/>
    </source>
</evidence>
<dbReference type="SUPFAM" id="SSF51905">
    <property type="entry name" value="FAD/NAD(P)-binding domain"/>
    <property type="match status" value="1"/>
</dbReference>
<evidence type="ECO:0000256" key="3">
    <source>
        <dbReference type="ARBA" id="ARBA00008562"/>
    </source>
</evidence>
<evidence type="ECO:0000259" key="13">
    <source>
        <dbReference type="Pfam" id="PF02910"/>
    </source>
</evidence>
<dbReference type="GO" id="GO:0005737">
    <property type="term" value="C:cytoplasm"/>
    <property type="evidence" value="ECO:0007669"/>
    <property type="project" value="UniProtKB-SubCell"/>
</dbReference>
<dbReference type="AlphaFoldDB" id="A0A345DEC0"/>
<dbReference type="FunFam" id="3.90.700.10:FF:000002">
    <property type="entry name" value="L-aspartate oxidase"/>
    <property type="match status" value="1"/>
</dbReference>
<evidence type="ECO:0000256" key="11">
    <source>
        <dbReference type="RuleBase" id="RU362049"/>
    </source>
</evidence>
<organism evidence="14 15">
    <name type="scientific">Ephemeroptericola cinctiostellae</name>
    <dbReference type="NCBI Taxonomy" id="2268024"/>
    <lineage>
        <taxon>Bacteria</taxon>
        <taxon>Pseudomonadati</taxon>
        <taxon>Pseudomonadota</taxon>
        <taxon>Betaproteobacteria</taxon>
        <taxon>Burkholderiales</taxon>
        <taxon>Burkholderiaceae</taxon>
        <taxon>Ephemeroptericola</taxon>
    </lineage>
</organism>
<dbReference type="EC" id="1.4.3.16" evidence="4 10"/>
<dbReference type="OrthoDB" id="9806724at2"/>
<evidence type="ECO:0000313" key="14">
    <source>
        <dbReference type="EMBL" id="AXF86708.1"/>
    </source>
</evidence>
<dbReference type="InterPro" id="IPR027477">
    <property type="entry name" value="Succ_DH/fumarate_Rdtase_cat_sf"/>
</dbReference>
<dbReference type="InterPro" id="IPR015939">
    <property type="entry name" value="Fum_Rdtase/Succ_DH_flav-like_C"/>
</dbReference>
<comment type="subcellular location">
    <subcellularLocation>
        <location evidence="11">Cytoplasm</location>
    </subcellularLocation>
</comment>
<dbReference type="Gene3D" id="3.90.700.10">
    <property type="entry name" value="Succinate dehydrogenase/fumarate reductase flavoprotein, catalytic domain"/>
    <property type="match status" value="1"/>
</dbReference>
<dbReference type="Gene3D" id="1.20.58.100">
    <property type="entry name" value="Fumarate reductase/succinate dehydrogenase flavoprotein-like, C-terminal domain"/>
    <property type="match status" value="1"/>
</dbReference>
<comment type="similarity">
    <text evidence="3 11">Belongs to the FAD-dependent oxidoreductase 2 family. NadB subfamily.</text>
</comment>
<evidence type="ECO:0000256" key="1">
    <source>
        <dbReference type="ARBA" id="ARBA00001974"/>
    </source>
</evidence>
<dbReference type="EMBL" id="CP031124">
    <property type="protein sequence ID" value="AXF86708.1"/>
    <property type="molecule type" value="Genomic_DNA"/>
</dbReference>
<evidence type="ECO:0000256" key="2">
    <source>
        <dbReference type="ARBA" id="ARBA00004950"/>
    </source>
</evidence>
<dbReference type="GO" id="GO:0034628">
    <property type="term" value="P:'de novo' NAD+ biosynthetic process from L-aspartate"/>
    <property type="evidence" value="ECO:0007669"/>
    <property type="project" value="TreeGrafter"/>
</dbReference>
<dbReference type="PANTHER" id="PTHR42716">
    <property type="entry name" value="L-ASPARTATE OXIDASE"/>
    <property type="match status" value="1"/>
</dbReference>